<dbReference type="Proteomes" id="UP001562354">
    <property type="component" value="Unassembled WGS sequence"/>
</dbReference>
<dbReference type="SUPFAM" id="SSF158694">
    <property type="entry name" value="UraD-Like"/>
    <property type="match status" value="1"/>
</dbReference>
<dbReference type="InterPro" id="IPR018020">
    <property type="entry name" value="OHCU_decarboxylase"/>
</dbReference>
<organism evidence="3 4">
    <name type="scientific">Neodothiora populina</name>
    <dbReference type="NCBI Taxonomy" id="2781224"/>
    <lineage>
        <taxon>Eukaryota</taxon>
        <taxon>Fungi</taxon>
        <taxon>Dikarya</taxon>
        <taxon>Ascomycota</taxon>
        <taxon>Pezizomycotina</taxon>
        <taxon>Dothideomycetes</taxon>
        <taxon>Dothideomycetidae</taxon>
        <taxon>Dothideales</taxon>
        <taxon>Dothioraceae</taxon>
        <taxon>Neodothiora</taxon>
    </lineage>
</organism>
<comment type="caution">
    <text evidence="3">The sequence shown here is derived from an EMBL/GenBank/DDBJ whole genome shotgun (WGS) entry which is preliminary data.</text>
</comment>
<sequence>MAAATPTLPAIQSLPSLSAEQRAGVLDLLFEPCTALHTLSVELLQNTTFSSYEDLIASVGAQLTGLSESSSTSDTRWLESILGAHPRLGAKKVDSAQSQAEQAQLNKGGEDEARALKELNEEYEKTYPGLRYVVFVNGRSRPVIMEDMKRRIARGDIVAERADAIRAMCEIAADRSRKVDPSIVE</sequence>
<evidence type="ECO:0000256" key="1">
    <source>
        <dbReference type="ARBA" id="ARBA00022631"/>
    </source>
</evidence>
<evidence type="ECO:0000259" key="2">
    <source>
        <dbReference type="Pfam" id="PF09349"/>
    </source>
</evidence>
<name>A0ABR3PHF8_9PEZI</name>
<evidence type="ECO:0000313" key="3">
    <source>
        <dbReference type="EMBL" id="KAL1305583.1"/>
    </source>
</evidence>
<dbReference type="EMBL" id="JBFMKM010000006">
    <property type="protein sequence ID" value="KAL1305583.1"/>
    <property type="molecule type" value="Genomic_DNA"/>
</dbReference>
<reference evidence="3 4" key="1">
    <citation type="submission" date="2024-07" db="EMBL/GenBank/DDBJ databases">
        <title>Draft sequence of the Neodothiora populina.</title>
        <authorList>
            <person name="Drown D.D."/>
            <person name="Schuette U.S."/>
            <person name="Buechlein A.B."/>
            <person name="Rusch D.R."/>
            <person name="Winton L.W."/>
            <person name="Adams G.A."/>
        </authorList>
    </citation>
    <scope>NUCLEOTIDE SEQUENCE [LARGE SCALE GENOMIC DNA]</scope>
    <source>
        <strain evidence="3 4">CPC 39397</strain>
    </source>
</reference>
<proteinExistence type="predicted"/>
<dbReference type="PANTHER" id="PTHR37987">
    <property type="entry name" value="CHROMOSOME 9, WHOLE GENOME SHOTGUN SEQUENCE"/>
    <property type="match status" value="1"/>
</dbReference>
<feature type="domain" description="Oxo-4-hydroxy-4-carboxy-5-ureidoimidazoline decarboxylase" evidence="2">
    <location>
        <begin position="16"/>
        <end position="175"/>
    </location>
</feature>
<dbReference type="Gene3D" id="1.10.3330.10">
    <property type="entry name" value="Oxo-4-hydroxy-4-carboxy-5-ureidoimidazoline decarboxylase"/>
    <property type="match status" value="1"/>
</dbReference>
<dbReference type="RefSeq" id="XP_069201856.1">
    <property type="nucleotide sequence ID" value="XM_069347252.1"/>
</dbReference>
<evidence type="ECO:0000313" key="4">
    <source>
        <dbReference type="Proteomes" id="UP001562354"/>
    </source>
</evidence>
<accession>A0ABR3PHF8</accession>
<dbReference type="PANTHER" id="PTHR37987:SF1">
    <property type="entry name" value="OXO-4-HYDROXY-4-CARBOXY-5-UREIDOIMIDAZOLINE DECARBOXYLASE DOMAIN-CONTAINING PROTEIN"/>
    <property type="match status" value="1"/>
</dbReference>
<dbReference type="Pfam" id="PF09349">
    <property type="entry name" value="OHCU_decarbox"/>
    <property type="match status" value="1"/>
</dbReference>
<protein>
    <recommendedName>
        <fullName evidence="2">Oxo-4-hydroxy-4-carboxy-5-ureidoimidazoline decarboxylase domain-containing protein</fullName>
    </recommendedName>
</protein>
<dbReference type="GeneID" id="95980887"/>
<gene>
    <name evidence="3" type="ORF">AAFC00_007188</name>
</gene>
<keyword evidence="1" id="KW-0659">Purine metabolism</keyword>
<dbReference type="InterPro" id="IPR036778">
    <property type="entry name" value="OHCU_decarboxylase_sf"/>
</dbReference>
<keyword evidence="4" id="KW-1185">Reference proteome</keyword>